<proteinExistence type="predicted"/>
<dbReference type="Proteomes" id="UP000811899">
    <property type="component" value="Unassembled WGS sequence"/>
</dbReference>
<name>A0AAW4L5M0_9BACT</name>
<organism evidence="2 3">
    <name type="scientific">Geoanaerobacter pelophilus</name>
    <dbReference type="NCBI Taxonomy" id="60036"/>
    <lineage>
        <taxon>Bacteria</taxon>
        <taxon>Pseudomonadati</taxon>
        <taxon>Thermodesulfobacteriota</taxon>
        <taxon>Desulfuromonadia</taxon>
        <taxon>Geobacterales</taxon>
        <taxon>Geobacteraceae</taxon>
        <taxon>Geoanaerobacter</taxon>
    </lineage>
</organism>
<dbReference type="GO" id="GO:0030435">
    <property type="term" value="P:sporulation resulting in formation of a cellular spore"/>
    <property type="evidence" value="ECO:0007669"/>
    <property type="project" value="InterPro"/>
</dbReference>
<accession>A0AAW4L5M0</accession>
<keyword evidence="3" id="KW-1185">Reference proteome</keyword>
<dbReference type="InterPro" id="IPR013693">
    <property type="entry name" value="SpoIID/LytB_N"/>
</dbReference>
<dbReference type="EMBL" id="JAHCVJ010000006">
    <property type="protein sequence ID" value="MBT0665462.1"/>
    <property type="molecule type" value="Genomic_DNA"/>
</dbReference>
<dbReference type="Pfam" id="PF08486">
    <property type="entry name" value="SpoIID"/>
    <property type="match status" value="1"/>
</dbReference>
<feature type="domain" description="Sporulation stage II protein D amidase enhancer LytB N-terminal" evidence="1">
    <location>
        <begin position="109"/>
        <end position="199"/>
    </location>
</feature>
<dbReference type="GO" id="GO:0030288">
    <property type="term" value="C:outer membrane-bounded periplasmic space"/>
    <property type="evidence" value="ECO:0007669"/>
    <property type="project" value="TreeGrafter"/>
</dbReference>
<dbReference type="PANTHER" id="PTHR30032:SF4">
    <property type="entry name" value="AMIDASE ENHANCER"/>
    <property type="match status" value="1"/>
</dbReference>
<evidence type="ECO:0000313" key="3">
    <source>
        <dbReference type="Proteomes" id="UP000811899"/>
    </source>
</evidence>
<comment type="caution">
    <text evidence="2">The sequence shown here is derived from an EMBL/GenBank/DDBJ whole genome shotgun (WGS) entry which is preliminary data.</text>
</comment>
<dbReference type="InterPro" id="IPR051922">
    <property type="entry name" value="Bact_Sporulation_Assoc"/>
</dbReference>
<evidence type="ECO:0000313" key="2">
    <source>
        <dbReference type="EMBL" id="MBT0665462.1"/>
    </source>
</evidence>
<dbReference type="NCBIfam" id="TIGR02669">
    <property type="entry name" value="SpoIID_LytB"/>
    <property type="match status" value="1"/>
</dbReference>
<dbReference type="AlphaFoldDB" id="A0AAW4L5M0"/>
<reference evidence="2 3" key="1">
    <citation type="submission" date="2021-05" db="EMBL/GenBank/DDBJ databases">
        <title>The draft genome of Geobacter pelophilus DSM 12255.</title>
        <authorList>
            <person name="Xu Z."/>
            <person name="Masuda Y."/>
            <person name="Itoh H."/>
            <person name="Senoo K."/>
        </authorList>
    </citation>
    <scope>NUCLEOTIDE SEQUENCE [LARGE SCALE GENOMIC DNA]</scope>
    <source>
        <strain evidence="2 3">DSM 12255</strain>
    </source>
</reference>
<dbReference type="InterPro" id="IPR013486">
    <property type="entry name" value="SpoIID/LytB"/>
</dbReference>
<protein>
    <submittedName>
        <fullName evidence="2">SpoIID/LytB domain-containing protein</fullName>
    </submittedName>
</protein>
<evidence type="ECO:0000259" key="1">
    <source>
        <dbReference type="Pfam" id="PF08486"/>
    </source>
</evidence>
<sequence>MILRLISSIFLLLILLPSMTAGNSGFQQELIRVALFKGAESIRLDGNGILATDEKGEPLRVSFPLEISRARSGISVNGSALRGIKVSAPVFVSVNGKGYRGVVEITAAEKGLQVVNELPLEDYLIGLINCEISSQWPMEAVKAQAVIARSYAIFQRDARKGAPYHLESTVMDQVYEGCDIEDSRAARGVKETAGEVLTFNGAIIQAFYHSNCGGHTEASENVWGYKLPYLTGVACRYCQNVNSYHWEQKIPLKKAEAQLKASGFNIPGLREVRLGSRNSSGRVTVLFLSGSRGKVSVPAVAFRKALGYSVIKSTNFDVRIEDDDLLISGNGNGHGVGLCQWGAKQRAADGFDYREILSYYYPGTRVITLADD</sequence>
<gene>
    <name evidence="2" type="ORF">KI809_14230</name>
</gene>
<dbReference type="PANTHER" id="PTHR30032">
    <property type="entry name" value="N-ACETYLMURAMOYL-L-ALANINE AMIDASE-RELATED"/>
    <property type="match status" value="1"/>
</dbReference>